<protein>
    <submittedName>
        <fullName evidence="3 4">Carbonic anhydrase, putative</fullName>
        <ecNumber evidence="3">4.2.1.1</ecNumber>
    </submittedName>
</protein>
<dbReference type="EC" id="4.2.1.1" evidence="3"/>
<name>B7QBP9_IXOSC</name>
<dbReference type="GO" id="GO:0016836">
    <property type="term" value="F:hydro-lyase activity"/>
    <property type="evidence" value="ECO:0000318"/>
    <property type="project" value="GO_Central"/>
</dbReference>
<dbReference type="AlphaFoldDB" id="B7QBP9"/>
<dbReference type="VEuPathDB" id="VectorBase:ISCP_036590"/>
<reference evidence="4" key="2">
    <citation type="submission" date="2020-05" db="UniProtKB">
        <authorList>
            <consortium name="EnsemblMetazoa"/>
        </authorList>
    </citation>
    <scope>IDENTIFICATION</scope>
    <source>
        <strain evidence="4">wikel</strain>
    </source>
</reference>
<dbReference type="EMBL" id="ABJB010161482">
    <property type="status" value="NOT_ANNOTATED_CDS"/>
    <property type="molecule type" value="Genomic_DNA"/>
</dbReference>
<dbReference type="STRING" id="6945.B7QBP9"/>
<dbReference type="EMBL" id="ABJB011037213">
    <property type="status" value="NOT_ANNOTATED_CDS"/>
    <property type="molecule type" value="Genomic_DNA"/>
</dbReference>
<dbReference type="PROSITE" id="PS51144">
    <property type="entry name" value="ALPHA_CA_2"/>
    <property type="match status" value="1"/>
</dbReference>
<dbReference type="Pfam" id="PF00194">
    <property type="entry name" value="Carb_anhydrase"/>
    <property type="match status" value="1"/>
</dbReference>
<dbReference type="SUPFAM" id="SSF51069">
    <property type="entry name" value="Carbonic anhydrase"/>
    <property type="match status" value="1"/>
</dbReference>
<reference evidence="3 5" key="1">
    <citation type="submission" date="2008-03" db="EMBL/GenBank/DDBJ databases">
        <title>Annotation of Ixodes scapularis.</title>
        <authorList>
            <consortium name="Ixodes scapularis Genome Project Consortium"/>
            <person name="Caler E."/>
            <person name="Hannick L.I."/>
            <person name="Bidwell S."/>
            <person name="Joardar V."/>
            <person name="Thiagarajan M."/>
            <person name="Amedeo P."/>
            <person name="Galinsky K.J."/>
            <person name="Schobel S."/>
            <person name="Inman J."/>
            <person name="Hostetler J."/>
            <person name="Miller J."/>
            <person name="Hammond M."/>
            <person name="Megy K."/>
            <person name="Lawson D."/>
            <person name="Kodira C."/>
            <person name="Sutton G."/>
            <person name="Meyer J."/>
            <person name="Hill C.A."/>
            <person name="Birren B."/>
            <person name="Nene V."/>
            <person name="Collins F."/>
            <person name="Alarcon-Chaidez F."/>
            <person name="Wikel S."/>
            <person name="Strausberg R."/>
        </authorList>
    </citation>
    <scope>NUCLEOTIDE SEQUENCE [LARGE SCALE GENOMIC DNA]</scope>
    <source>
        <strain evidence="5">Wikel</strain>
        <strain evidence="3">Wikel colony</strain>
    </source>
</reference>
<evidence type="ECO:0000259" key="2">
    <source>
        <dbReference type="PROSITE" id="PS51144"/>
    </source>
</evidence>
<dbReference type="EMBL" id="ABJB010989513">
    <property type="status" value="NOT_ANNOTATED_CDS"/>
    <property type="molecule type" value="Genomic_DNA"/>
</dbReference>
<dbReference type="EMBL" id="ABJB010099025">
    <property type="status" value="NOT_ANNOTATED_CDS"/>
    <property type="molecule type" value="Genomic_DNA"/>
</dbReference>
<evidence type="ECO:0000313" key="4">
    <source>
        <dbReference type="EnsemblMetazoa" id="ISCW012180-PA"/>
    </source>
</evidence>
<keyword evidence="5" id="KW-1185">Reference proteome</keyword>
<proteinExistence type="predicted"/>
<dbReference type="SMART" id="SM01057">
    <property type="entry name" value="Carb_anhydrase"/>
    <property type="match status" value="1"/>
</dbReference>
<dbReference type="EMBL" id="ABJB010274792">
    <property type="status" value="NOT_ANNOTATED_CDS"/>
    <property type="molecule type" value="Genomic_DNA"/>
</dbReference>
<dbReference type="PaxDb" id="6945-B7QBP9"/>
<gene>
    <name evidence="3" type="ORF">IscW_ISCW012180</name>
</gene>
<dbReference type="EMBL" id="ABJB010230437">
    <property type="status" value="NOT_ANNOTATED_CDS"/>
    <property type="molecule type" value="Genomic_DNA"/>
</dbReference>
<organism>
    <name type="scientific">Ixodes scapularis</name>
    <name type="common">Black-legged tick</name>
    <name type="synonym">Deer tick</name>
    <dbReference type="NCBI Taxonomy" id="6945"/>
    <lineage>
        <taxon>Eukaryota</taxon>
        <taxon>Metazoa</taxon>
        <taxon>Ecdysozoa</taxon>
        <taxon>Arthropoda</taxon>
        <taxon>Chelicerata</taxon>
        <taxon>Arachnida</taxon>
        <taxon>Acari</taxon>
        <taxon>Parasitiformes</taxon>
        <taxon>Ixodida</taxon>
        <taxon>Ixodoidea</taxon>
        <taxon>Ixodidae</taxon>
        <taxon>Ixodinae</taxon>
        <taxon>Ixodes</taxon>
    </lineage>
</organism>
<evidence type="ECO:0000256" key="1">
    <source>
        <dbReference type="SAM" id="MobiDB-lite"/>
    </source>
</evidence>
<evidence type="ECO:0000313" key="3">
    <source>
        <dbReference type="EMBL" id="EEC16271.1"/>
    </source>
</evidence>
<dbReference type="EMBL" id="DS902684">
    <property type="protein sequence ID" value="EEC16271.1"/>
    <property type="molecule type" value="Genomic_DNA"/>
</dbReference>
<dbReference type="GO" id="GO:0004089">
    <property type="term" value="F:carbonate dehydratase activity"/>
    <property type="evidence" value="ECO:0007669"/>
    <property type="project" value="UniProtKB-EC"/>
</dbReference>
<dbReference type="EMBL" id="ABJB010208520">
    <property type="status" value="NOT_ANNOTATED_CDS"/>
    <property type="molecule type" value="Genomic_DNA"/>
</dbReference>
<sequence>MGGSKLQGQRDAPLIKRTEGTVRSPPAHAKVNGQLQNTGQGIVFRLSEDDHGGVNISMGPLSYRYRVYELRLHFGRTDDRGSEHSVSGFVFPAELQILGYNCDLYANVSEARQRAQGLVAVAAIIKLRDSANLELRLLTSQLLHLGFKDRDGDRHMLSAVAAGPSEPGSERASAAAARVIPVIGRRSGAQRSGSALVAVAIDG</sequence>
<dbReference type="EnsemblMetazoa" id="ISCW012180-RA">
    <property type="protein sequence ID" value="ISCW012180-PA"/>
    <property type="gene ID" value="ISCW012180"/>
</dbReference>
<dbReference type="InterPro" id="IPR001148">
    <property type="entry name" value="CA_dom"/>
</dbReference>
<keyword evidence="3" id="KW-0456">Lyase</keyword>
<dbReference type="EMBL" id="ABJB010017133">
    <property type="status" value="NOT_ANNOTATED_CDS"/>
    <property type="molecule type" value="Genomic_DNA"/>
</dbReference>
<feature type="domain" description="Alpha-carbonic anhydrase" evidence="2">
    <location>
        <begin position="1"/>
        <end position="203"/>
    </location>
</feature>
<dbReference type="VEuPathDB" id="VectorBase:ISCW012180"/>
<dbReference type="InterPro" id="IPR036398">
    <property type="entry name" value="CA_dom_sf"/>
</dbReference>
<feature type="region of interest" description="Disordered" evidence="1">
    <location>
        <begin position="1"/>
        <end position="32"/>
    </location>
</feature>
<dbReference type="OrthoDB" id="5978072at2759"/>
<dbReference type="VEuPathDB" id="VectorBase:ISCI012180"/>
<evidence type="ECO:0000313" key="5">
    <source>
        <dbReference type="Proteomes" id="UP000001555"/>
    </source>
</evidence>
<accession>B7QBP9</accession>
<dbReference type="InParanoid" id="B7QBP9"/>
<dbReference type="HOGENOM" id="CLU_1350237_0_0_1"/>
<dbReference type="Proteomes" id="UP000001555">
    <property type="component" value="Unassembled WGS sequence"/>
</dbReference>
<dbReference type="Gene3D" id="3.10.200.10">
    <property type="entry name" value="Alpha carbonic anhydrase"/>
    <property type="match status" value="1"/>
</dbReference>